<feature type="transmembrane region" description="Helical" evidence="6">
    <location>
        <begin position="106"/>
        <end position="129"/>
    </location>
</feature>
<dbReference type="PANTHER" id="PTHR10924">
    <property type="entry name" value="MAJOR FACILITATOR SUPERFAMILY PROTEIN-RELATED"/>
    <property type="match status" value="1"/>
</dbReference>
<keyword evidence="3 6" id="KW-1133">Transmembrane helix</keyword>
<proteinExistence type="predicted"/>
<feature type="transmembrane region" description="Helical" evidence="6">
    <location>
        <begin position="14"/>
        <end position="37"/>
    </location>
</feature>
<feature type="transmembrane region" description="Helical" evidence="6">
    <location>
        <begin position="382"/>
        <end position="401"/>
    </location>
</feature>
<dbReference type="SUPFAM" id="SSF103473">
    <property type="entry name" value="MFS general substrate transporter"/>
    <property type="match status" value="1"/>
</dbReference>
<evidence type="ECO:0000256" key="3">
    <source>
        <dbReference type="ARBA" id="ARBA00022989"/>
    </source>
</evidence>
<evidence type="ECO:0000256" key="6">
    <source>
        <dbReference type="SAM" id="Phobius"/>
    </source>
</evidence>
<evidence type="ECO:0000256" key="4">
    <source>
        <dbReference type="ARBA" id="ARBA00023136"/>
    </source>
</evidence>
<keyword evidence="8" id="KW-1185">Reference proteome</keyword>
<feature type="transmembrane region" description="Helical" evidence="6">
    <location>
        <begin position="266"/>
        <end position="292"/>
    </location>
</feature>
<keyword evidence="4 6" id="KW-0472">Membrane</keyword>
<feature type="transmembrane region" description="Helical" evidence="6">
    <location>
        <begin position="174"/>
        <end position="194"/>
    </location>
</feature>
<feature type="transmembrane region" description="Helical" evidence="6">
    <location>
        <begin position="453"/>
        <end position="473"/>
    </location>
</feature>
<accession>A0ABQ8USC4</accession>
<feature type="transmembrane region" description="Helical" evidence="6">
    <location>
        <begin position="312"/>
        <end position="332"/>
    </location>
</feature>
<protein>
    <submittedName>
        <fullName evidence="7">MFS-type transporter</fullName>
    </submittedName>
</protein>
<feature type="region of interest" description="Disordered" evidence="5">
    <location>
        <begin position="198"/>
        <end position="224"/>
    </location>
</feature>
<dbReference type="EMBL" id="JAPMOS010000004">
    <property type="protein sequence ID" value="KAJ4462026.1"/>
    <property type="molecule type" value="Genomic_DNA"/>
</dbReference>
<sequence>MGTEQSFRLYLRRWFILGLFALYALWTQVSWIVFSPISLIVTEYYGADIFWVNALSATWMVTFVLFALPANSLVERIGMRGGLLASGILLVLGTGIRWWGSLIKSFWLIFGGHAVTSLAQLFTLGVPPLLSLRWFGEKERVLSTTIGSQAGGVGISVGFALAGSMVARGDDLPGYLLILFASSAGVALVTVLCFRSSPPSPPSRAAAQESEQRRQRHGPDGSQSIQAETTDRMALINNDAAAPGSGAPPGAYAPAPPSFLKGLSTIWYTVTCVPFLVHILSSGTLVGAFWTLGTVLAQVIAPMGLSSLASGWLGSAMTIAGMVSALLIGPIVDRHKRFKLFQMLLGLFFLLLLVGFTVYTIPPWMWGGAAPVPQPVPWGTPLLWILTVGMGAFMAAALPIALEYSAELIFPLLPENSSGTVMMTSANLCSLVLLVAMDLLITGEGSGQHCLWSMVFLCVVVALVLVAVALVPARYHRIRFERFHEDLLRQDPGAAPGGSEEARHALPPAEGPTGALTAPLG</sequence>
<name>A0ABQ8USC4_9EUKA</name>
<feature type="compositionally biased region" description="Basic and acidic residues" evidence="5">
    <location>
        <begin position="210"/>
        <end position="219"/>
    </location>
</feature>
<feature type="transmembrane region" description="Helical" evidence="6">
    <location>
        <begin position="421"/>
        <end position="441"/>
    </location>
</feature>
<comment type="caution">
    <text evidence="7">The sequence shown here is derived from an EMBL/GenBank/DDBJ whole genome shotgun (WGS) entry which is preliminary data.</text>
</comment>
<feature type="transmembrane region" description="Helical" evidence="6">
    <location>
        <begin position="141"/>
        <end position="162"/>
    </location>
</feature>
<dbReference type="InterPro" id="IPR049680">
    <property type="entry name" value="FLVCR1-2_SLC49-like"/>
</dbReference>
<gene>
    <name evidence="7" type="ORF">PAPYR_1188</name>
</gene>
<dbReference type="PANTHER" id="PTHR10924:SF6">
    <property type="entry name" value="SOLUTE CARRIER FAMILY 49 MEMBER A3"/>
    <property type="match status" value="1"/>
</dbReference>
<feature type="transmembrane region" description="Helical" evidence="6">
    <location>
        <begin position="49"/>
        <end position="70"/>
    </location>
</feature>
<dbReference type="Proteomes" id="UP001141327">
    <property type="component" value="Unassembled WGS sequence"/>
</dbReference>
<reference evidence="7" key="1">
    <citation type="journal article" date="2022" name="bioRxiv">
        <title>Genomics of Preaxostyla Flagellates Illuminates Evolutionary Transitions and the Path Towards Mitochondrial Loss.</title>
        <authorList>
            <person name="Novak L.V.F."/>
            <person name="Treitli S.C."/>
            <person name="Pyrih J."/>
            <person name="Halakuc P."/>
            <person name="Pipaliya S.V."/>
            <person name="Vacek V."/>
            <person name="Brzon O."/>
            <person name="Soukal P."/>
            <person name="Eme L."/>
            <person name="Dacks J.B."/>
            <person name="Karnkowska A."/>
            <person name="Elias M."/>
            <person name="Hampl V."/>
        </authorList>
    </citation>
    <scope>NUCLEOTIDE SEQUENCE</scope>
    <source>
        <strain evidence="7">RCP-MX</strain>
    </source>
</reference>
<organism evidence="7 8">
    <name type="scientific">Paratrimastix pyriformis</name>
    <dbReference type="NCBI Taxonomy" id="342808"/>
    <lineage>
        <taxon>Eukaryota</taxon>
        <taxon>Metamonada</taxon>
        <taxon>Preaxostyla</taxon>
        <taxon>Paratrimastigidae</taxon>
        <taxon>Paratrimastix</taxon>
    </lineage>
</organism>
<comment type="subcellular location">
    <subcellularLocation>
        <location evidence="1">Membrane</location>
        <topology evidence="1">Multi-pass membrane protein</topology>
    </subcellularLocation>
</comment>
<evidence type="ECO:0000256" key="5">
    <source>
        <dbReference type="SAM" id="MobiDB-lite"/>
    </source>
</evidence>
<evidence type="ECO:0000256" key="2">
    <source>
        <dbReference type="ARBA" id="ARBA00022692"/>
    </source>
</evidence>
<dbReference type="InterPro" id="IPR011701">
    <property type="entry name" value="MFS"/>
</dbReference>
<feature type="transmembrane region" description="Helical" evidence="6">
    <location>
        <begin position="82"/>
        <end position="100"/>
    </location>
</feature>
<feature type="transmembrane region" description="Helical" evidence="6">
    <location>
        <begin position="344"/>
        <end position="362"/>
    </location>
</feature>
<evidence type="ECO:0000313" key="7">
    <source>
        <dbReference type="EMBL" id="KAJ4462026.1"/>
    </source>
</evidence>
<evidence type="ECO:0000313" key="8">
    <source>
        <dbReference type="Proteomes" id="UP001141327"/>
    </source>
</evidence>
<feature type="region of interest" description="Disordered" evidence="5">
    <location>
        <begin position="491"/>
        <end position="521"/>
    </location>
</feature>
<dbReference type="Gene3D" id="1.20.1250.20">
    <property type="entry name" value="MFS general substrate transporter like domains"/>
    <property type="match status" value="1"/>
</dbReference>
<dbReference type="InterPro" id="IPR036259">
    <property type="entry name" value="MFS_trans_sf"/>
</dbReference>
<evidence type="ECO:0000256" key="1">
    <source>
        <dbReference type="ARBA" id="ARBA00004141"/>
    </source>
</evidence>
<keyword evidence="2 6" id="KW-0812">Transmembrane</keyword>
<dbReference type="Pfam" id="PF07690">
    <property type="entry name" value="MFS_1"/>
    <property type="match status" value="1"/>
</dbReference>